<name>A0ABR2YRM4_9CHLO</name>
<keyword evidence="4" id="KW-0788">Thiol protease</keyword>
<comment type="caution">
    <text evidence="5">The sequence shown here is derived from an EMBL/GenBank/DDBJ whole genome shotgun (WGS) entry which is preliminary data.</text>
</comment>
<evidence type="ECO:0000256" key="4">
    <source>
        <dbReference type="ARBA" id="ARBA00022807"/>
    </source>
</evidence>
<protein>
    <submittedName>
        <fullName evidence="5">Uncharacterized protein</fullName>
    </submittedName>
</protein>
<dbReference type="InterPro" id="IPR016125">
    <property type="entry name" value="Peptidase_C15-like"/>
</dbReference>
<dbReference type="PANTHER" id="PTHR23402:SF1">
    <property type="entry name" value="PYROGLUTAMYL-PEPTIDASE I"/>
    <property type="match status" value="1"/>
</dbReference>
<evidence type="ECO:0000313" key="5">
    <source>
        <dbReference type="EMBL" id="KAK9909593.1"/>
    </source>
</evidence>
<dbReference type="InterPro" id="IPR036440">
    <property type="entry name" value="Peptidase_C15-like_sf"/>
</dbReference>
<dbReference type="SUPFAM" id="SSF53182">
    <property type="entry name" value="Pyrrolidone carboxyl peptidase (pyroglutamate aminopeptidase)"/>
    <property type="match status" value="1"/>
</dbReference>
<evidence type="ECO:0000313" key="6">
    <source>
        <dbReference type="Proteomes" id="UP001491310"/>
    </source>
</evidence>
<dbReference type="Gene3D" id="3.40.630.20">
    <property type="entry name" value="Peptidase C15, pyroglutamyl peptidase I-like"/>
    <property type="match status" value="1"/>
</dbReference>
<evidence type="ECO:0000256" key="2">
    <source>
        <dbReference type="ARBA" id="ARBA00022670"/>
    </source>
</evidence>
<sequence>MVTGFKEFSGVEENPTEYIVKNLQNFLSSRGKPLPGGAEAVSFTALKVAGKEVSEWLALAAKSVAESTPEDSEIIWVHFGVDVHAKNFKLEVRAKNEASFRCRDQDGWQPMKEAIDAQEDIDSYRYTDLPLKAIAGVKHLRILALVLLD</sequence>
<keyword evidence="3" id="KW-0378">Hydrolase</keyword>
<proteinExistence type="inferred from homology"/>
<gene>
    <name evidence="5" type="ORF">WJX75_004583</name>
</gene>
<organism evidence="5 6">
    <name type="scientific">Coccomyxa subellipsoidea</name>
    <dbReference type="NCBI Taxonomy" id="248742"/>
    <lineage>
        <taxon>Eukaryota</taxon>
        <taxon>Viridiplantae</taxon>
        <taxon>Chlorophyta</taxon>
        <taxon>core chlorophytes</taxon>
        <taxon>Trebouxiophyceae</taxon>
        <taxon>Trebouxiophyceae incertae sedis</taxon>
        <taxon>Coccomyxaceae</taxon>
        <taxon>Coccomyxa</taxon>
    </lineage>
</organism>
<dbReference type="EMBL" id="JALJOT010000006">
    <property type="protein sequence ID" value="KAK9909593.1"/>
    <property type="molecule type" value="Genomic_DNA"/>
</dbReference>
<comment type="similarity">
    <text evidence="1">Belongs to the peptidase C15 family.</text>
</comment>
<keyword evidence="2" id="KW-0645">Protease</keyword>
<dbReference type="Proteomes" id="UP001491310">
    <property type="component" value="Unassembled WGS sequence"/>
</dbReference>
<keyword evidence="6" id="KW-1185">Reference proteome</keyword>
<evidence type="ECO:0000256" key="1">
    <source>
        <dbReference type="ARBA" id="ARBA00006641"/>
    </source>
</evidence>
<evidence type="ECO:0000256" key="3">
    <source>
        <dbReference type="ARBA" id="ARBA00022801"/>
    </source>
</evidence>
<reference evidence="5 6" key="1">
    <citation type="journal article" date="2024" name="Nat. Commun.">
        <title>Phylogenomics reveals the evolutionary origins of lichenization in chlorophyte algae.</title>
        <authorList>
            <person name="Puginier C."/>
            <person name="Libourel C."/>
            <person name="Otte J."/>
            <person name="Skaloud P."/>
            <person name="Haon M."/>
            <person name="Grisel S."/>
            <person name="Petersen M."/>
            <person name="Berrin J.G."/>
            <person name="Delaux P.M."/>
            <person name="Dal Grande F."/>
            <person name="Keller J."/>
        </authorList>
    </citation>
    <scope>NUCLEOTIDE SEQUENCE [LARGE SCALE GENOMIC DNA]</scope>
    <source>
        <strain evidence="5 6">SAG 216-7</strain>
    </source>
</reference>
<dbReference type="PANTHER" id="PTHR23402">
    <property type="entry name" value="PROTEASE FAMILY C15 PYROGLUTAMYL-PEPTIDASE I-RELATED"/>
    <property type="match status" value="1"/>
</dbReference>
<accession>A0ABR2YRM4</accession>